<comment type="caution">
    <text evidence="2">The sequence shown here is derived from an EMBL/GenBank/DDBJ whole genome shotgun (WGS) entry which is preliminary data.</text>
</comment>
<keyword evidence="3" id="KW-1185">Reference proteome</keyword>
<proteinExistence type="predicted"/>
<feature type="signal peptide" evidence="1">
    <location>
        <begin position="1"/>
        <end position="20"/>
    </location>
</feature>
<evidence type="ECO:0000256" key="1">
    <source>
        <dbReference type="SAM" id="SignalP"/>
    </source>
</evidence>
<keyword evidence="1" id="KW-0732">Signal</keyword>
<protein>
    <recommendedName>
        <fullName evidence="4">Secreted protein</fullName>
    </recommendedName>
</protein>
<feature type="chain" id="PRO_5035873133" description="Secreted protein" evidence="1">
    <location>
        <begin position="21"/>
        <end position="134"/>
    </location>
</feature>
<dbReference type="Proteomes" id="UP000822688">
    <property type="component" value="Chromosome 6"/>
</dbReference>
<reference evidence="2 3" key="1">
    <citation type="submission" date="2020-06" db="EMBL/GenBank/DDBJ databases">
        <title>WGS assembly of Ceratodon purpureus strain R40.</title>
        <authorList>
            <person name="Carey S.B."/>
            <person name="Jenkins J."/>
            <person name="Shu S."/>
            <person name="Lovell J.T."/>
            <person name="Sreedasyam A."/>
            <person name="Maumus F."/>
            <person name="Tiley G.P."/>
            <person name="Fernandez-Pozo N."/>
            <person name="Barry K."/>
            <person name="Chen C."/>
            <person name="Wang M."/>
            <person name="Lipzen A."/>
            <person name="Daum C."/>
            <person name="Saski C.A."/>
            <person name="Payton A.C."/>
            <person name="Mcbreen J.C."/>
            <person name="Conrad R.E."/>
            <person name="Kollar L.M."/>
            <person name="Olsson S."/>
            <person name="Huttunen S."/>
            <person name="Landis J.B."/>
            <person name="Wickett N.J."/>
            <person name="Johnson M.G."/>
            <person name="Rensing S.A."/>
            <person name="Grimwood J."/>
            <person name="Schmutz J."/>
            <person name="Mcdaniel S.F."/>
        </authorList>
    </citation>
    <scope>NUCLEOTIDE SEQUENCE [LARGE SCALE GENOMIC DNA]</scope>
    <source>
        <strain evidence="2 3">R40</strain>
    </source>
</reference>
<evidence type="ECO:0000313" key="3">
    <source>
        <dbReference type="Proteomes" id="UP000822688"/>
    </source>
</evidence>
<evidence type="ECO:0008006" key="4">
    <source>
        <dbReference type="Google" id="ProtNLM"/>
    </source>
</evidence>
<organism evidence="2 3">
    <name type="scientific">Ceratodon purpureus</name>
    <name type="common">Fire moss</name>
    <name type="synonym">Dicranum purpureum</name>
    <dbReference type="NCBI Taxonomy" id="3225"/>
    <lineage>
        <taxon>Eukaryota</taxon>
        <taxon>Viridiplantae</taxon>
        <taxon>Streptophyta</taxon>
        <taxon>Embryophyta</taxon>
        <taxon>Bryophyta</taxon>
        <taxon>Bryophytina</taxon>
        <taxon>Bryopsida</taxon>
        <taxon>Dicranidae</taxon>
        <taxon>Pseudoditrichales</taxon>
        <taxon>Ditrichaceae</taxon>
        <taxon>Ceratodon</taxon>
    </lineage>
</organism>
<name>A0A8T0HI58_CERPU</name>
<gene>
    <name evidence="2" type="ORF">KC19_6G148200</name>
</gene>
<sequence length="134" mass="15154">MLGRSFTFGLCVFVLGPAQCPPHTCQLLLPVLHLLHLLHLHLLRTSPSCKLCRKCFAPPSLPIVASLLRWHFCFKFHQIWVFVDECFSFCFSSNIVLAHVGSFNISTCSNISFNISTCIIILKFCVECVVPEKE</sequence>
<evidence type="ECO:0000313" key="2">
    <source>
        <dbReference type="EMBL" id="KAG0570254.1"/>
    </source>
</evidence>
<dbReference type="EMBL" id="CM026427">
    <property type="protein sequence ID" value="KAG0570254.1"/>
    <property type="molecule type" value="Genomic_DNA"/>
</dbReference>
<dbReference type="AlphaFoldDB" id="A0A8T0HI58"/>
<accession>A0A8T0HI58</accession>